<name>A0ACB8T9V8_9AGAM</name>
<dbReference type="EMBL" id="MU277197">
    <property type="protein sequence ID" value="KAI0064821.1"/>
    <property type="molecule type" value="Genomic_DNA"/>
</dbReference>
<protein>
    <submittedName>
        <fullName evidence="1">Uncharacterized protein</fullName>
    </submittedName>
</protein>
<sequence>MCLTDVFRRTAEDLGNLDAAFYTYWAPVRPGSKSEVLVRSNHCRTAPAIAHLRVVGDLAFPGFTPTTDGTTATIQTSSSSLDAAVLYWRSTFVTANEIVRARTEGQSTDVGIIRADGTIRVFIPNHTAVFRMGHFDSTTATASPGDLIEAIITVFHSYDDIDDNKHVFLVQLEGLQSPSCVDLANRPAIECMHWASRIDDPNTEILTWKDIRWSTAKIRIIAEISGPGIVNAIGGGSFAVLTHPSTNIEEAQHYWSDTIEVARTITGFRACLDGKPIRSNFLRPDGKMVVYMAANANVRYNFVHFLRHATNFPHSVQAGDLVVVVGTIIHTFDLSLRDKHDFALDVESIGLLLPAGYNPDTNVDA</sequence>
<comment type="caution">
    <text evidence="1">The sequence shown here is derived from an EMBL/GenBank/DDBJ whole genome shotgun (WGS) entry which is preliminary data.</text>
</comment>
<accession>A0ACB8T9V8</accession>
<evidence type="ECO:0000313" key="2">
    <source>
        <dbReference type="Proteomes" id="UP000814140"/>
    </source>
</evidence>
<gene>
    <name evidence="1" type="ORF">BV25DRAFT_1836672</name>
</gene>
<keyword evidence="2" id="KW-1185">Reference proteome</keyword>
<dbReference type="Proteomes" id="UP000814140">
    <property type="component" value="Unassembled WGS sequence"/>
</dbReference>
<organism evidence="1 2">
    <name type="scientific">Artomyces pyxidatus</name>
    <dbReference type="NCBI Taxonomy" id="48021"/>
    <lineage>
        <taxon>Eukaryota</taxon>
        <taxon>Fungi</taxon>
        <taxon>Dikarya</taxon>
        <taxon>Basidiomycota</taxon>
        <taxon>Agaricomycotina</taxon>
        <taxon>Agaricomycetes</taxon>
        <taxon>Russulales</taxon>
        <taxon>Auriscalpiaceae</taxon>
        <taxon>Artomyces</taxon>
    </lineage>
</organism>
<reference evidence="1" key="1">
    <citation type="submission" date="2021-03" db="EMBL/GenBank/DDBJ databases">
        <authorList>
            <consortium name="DOE Joint Genome Institute"/>
            <person name="Ahrendt S."/>
            <person name="Looney B.P."/>
            <person name="Miyauchi S."/>
            <person name="Morin E."/>
            <person name="Drula E."/>
            <person name="Courty P.E."/>
            <person name="Chicoki N."/>
            <person name="Fauchery L."/>
            <person name="Kohler A."/>
            <person name="Kuo A."/>
            <person name="Labutti K."/>
            <person name="Pangilinan J."/>
            <person name="Lipzen A."/>
            <person name="Riley R."/>
            <person name="Andreopoulos W."/>
            <person name="He G."/>
            <person name="Johnson J."/>
            <person name="Barry K.W."/>
            <person name="Grigoriev I.V."/>
            <person name="Nagy L."/>
            <person name="Hibbett D."/>
            <person name="Henrissat B."/>
            <person name="Matheny P.B."/>
            <person name="Labbe J."/>
            <person name="Martin F."/>
        </authorList>
    </citation>
    <scope>NUCLEOTIDE SEQUENCE</scope>
    <source>
        <strain evidence="1">HHB10654</strain>
    </source>
</reference>
<evidence type="ECO:0000313" key="1">
    <source>
        <dbReference type="EMBL" id="KAI0064821.1"/>
    </source>
</evidence>
<proteinExistence type="predicted"/>
<reference evidence="1" key="2">
    <citation type="journal article" date="2022" name="New Phytol.">
        <title>Evolutionary transition to the ectomycorrhizal habit in the genomes of a hyperdiverse lineage of mushroom-forming fungi.</title>
        <authorList>
            <person name="Looney B."/>
            <person name="Miyauchi S."/>
            <person name="Morin E."/>
            <person name="Drula E."/>
            <person name="Courty P.E."/>
            <person name="Kohler A."/>
            <person name="Kuo A."/>
            <person name="LaButti K."/>
            <person name="Pangilinan J."/>
            <person name="Lipzen A."/>
            <person name="Riley R."/>
            <person name="Andreopoulos W."/>
            <person name="He G."/>
            <person name="Johnson J."/>
            <person name="Nolan M."/>
            <person name="Tritt A."/>
            <person name="Barry K.W."/>
            <person name="Grigoriev I.V."/>
            <person name="Nagy L.G."/>
            <person name="Hibbett D."/>
            <person name="Henrissat B."/>
            <person name="Matheny P.B."/>
            <person name="Labbe J."/>
            <person name="Martin F.M."/>
        </authorList>
    </citation>
    <scope>NUCLEOTIDE SEQUENCE</scope>
    <source>
        <strain evidence="1">HHB10654</strain>
    </source>
</reference>